<proteinExistence type="predicted"/>
<dbReference type="InterPro" id="IPR038765">
    <property type="entry name" value="Papain-like_cys_pep_sf"/>
</dbReference>
<protein>
    <recommendedName>
        <fullName evidence="3">USP domain-containing protein</fullName>
    </recommendedName>
</protein>
<organism evidence="1 2">
    <name type="scientific">Saguinus oedipus</name>
    <name type="common">Cotton-top tamarin</name>
    <name type="synonym">Oedipomidas oedipus</name>
    <dbReference type="NCBI Taxonomy" id="9490"/>
    <lineage>
        <taxon>Eukaryota</taxon>
        <taxon>Metazoa</taxon>
        <taxon>Chordata</taxon>
        <taxon>Craniata</taxon>
        <taxon>Vertebrata</taxon>
        <taxon>Euteleostomi</taxon>
        <taxon>Mammalia</taxon>
        <taxon>Eutheria</taxon>
        <taxon>Euarchontoglires</taxon>
        <taxon>Primates</taxon>
        <taxon>Haplorrhini</taxon>
        <taxon>Platyrrhini</taxon>
        <taxon>Cebidae</taxon>
        <taxon>Callitrichinae</taxon>
        <taxon>Saguinus</taxon>
    </lineage>
</organism>
<gene>
    <name evidence="1" type="ORF">P7K49_020952</name>
</gene>
<accession>A0ABQ9UR92</accession>
<keyword evidence="2" id="KW-1185">Reference proteome</keyword>
<dbReference type="Proteomes" id="UP001266305">
    <property type="component" value="Unassembled WGS sequence"/>
</dbReference>
<evidence type="ECO:0000313" key="2">
    <source>
        <dbReference type="Proteomes" id="UP001266305"/>
    </source>
</evidence>
<dbReference type="SUPFAM" id="SSF54001">
    <property type="entry name" value="Cysteine proteinases"/>
    <property type="match status" value="1"/>
</dbReference>
<name>A0ABQ9UR92_SAGOE</name>
<evidence type="ECO:0008006" key="3">
    <source>
        <dbReference type="Google" id="ProtNLM"/>
    </source>
</evidence>
<comment type="caution">
    <text evidence="1">The sequence shown here is derived from an EMBL/GenBank/DDBJ whole genome shotgun (WGS) entry which is preliminary data.</text>
</comment>
<evidence type="ECO:0000313" key="1">
    <source>
        <dbReference type="EMBL" id="KAK2099604.1"/>
    </source>
</evidence>
<sequence length="113" mass="12249">MGGHYTAYCRSPGTGEWHTFNDSSHPTPTPARLPLEWTGRFRATKPLPVGRLPESKAGFGARLKRPAGVSGSCPLSGLTPRSLRSVTPMSSSQVRTSDAYLLFYELASPPSRM</sequence>
<dbReference type="Gene3D" id="3.90.70.10">
    <property type="entry name" value="Cysteine proteinases"/>
    <property type="match status" value="1"/>
</dbReference>
<reference evidence="1 2" key="1">
    <citation type="submission" date="2023-05" db="EMBL/GenBank/DDBJ databases">
        <title>B98-5 Cell Line De Novo Hybrid Assembly: An Optical Mapping Approach.</title>
        <authorList>
            <person name="Kananen K."/>
            <person name="Auerbach J.A."/>
            <person name="Kautto E."/>
            <person name="Blachly J.S."/>
        </authorList>
    </citation>
    <scope>NUCLEOTIDE SEQUENCE [LARGE SCALE GENOMIC DNA]</scope>
    <source>
        <strain evidence="1">B95-8</strain>
        <tissue evidence="1">Cell line</tissue>
    </source>
</reference>
<dbReference type="EMBL" id="JASSZA010000010">
    <property type="protein sequence ID" value="KAK2099604.1"/>
    <property type="molecule type" value="Genomic_DNA"/>
</dbReference>